<dbReference type="PANTHER" id="PTHR36574:SF1">
    <property type="entry name" value="RHAMNOGALACTURONATE LYASE-RELATED"/>
    <property type="match status" value="1"/>
</dbReference>
<dbReference type="Gene3D" id="2.60.40.1120">
    <property type="entry name" value="Carboxypeptidase-like, regulatory domain"/>
    <property type="match status" value="1"/>
</dbReference>
<dbReference type="Pfam" id="PF14686">
    <property type="entry name" value="fn3_3"/>
    <property type="match status" value="1"/>
</dbReference>
<evidence type="ECO:0000256" key="6">
    <source>
        <dbReference type="ARBA" id="ARBA00022729"/>
    </source>
</evidence>
<dbReference type="InterPro" id="IPR029413">
    <property type="entry name" value="RG-lyase_II"/>
</dbReference>
<dbReference type="SUPFAM" id="SSF74650">
    <property type="entry name" value="Galactose mutarotase-like"/>
    <property type="match status" value="1"/>
</dbReference>
<feature type="signal peptide" evidence="11">
    <location>
        <begin position="1"/>
        <end position="22"/>
    </location>
</feature>
<evidence type="ECO:0000256" key="9">
    <source>
        <dbReference type="ARBA" id="ARBA00023316"/>
    </source>
</evidence>
<gene>
    <name evidence="15" type="ordered locus">XALc_0866</name>
</gene>
<evidence type="ECO:0000256" key="1">
    <source>
        <dbReference type="ARBA" id="ARBA00001324"/>
    </source>
</evidence>
<dbReference type="InterPro" id="IPR011013">
    <property type="entry name" value="Gal_mutarotase_sf_dom"/>
</dbReference>
<dbReference type="GO" id="GO:0071555">
    <property type="term" value="P:cell wall organization"/>
    <property type="evidence" value="ECO:0007669"/>
    <property type="project" value="UniProtKB-KW"/>
</dbReference>
<dbReference type="GO" id="GO:0102210">
    <property type="term" value="F:rhamnogalacturonan endolyase activity"/>
    <property type="evidence" value="ECO:0007669"/>
    <property type="project" value="UniProtKB-EC"/>
</dbReference>
<evidence type="ECO:0000313" key="15">
    <source>
        <dbReference type="EMBL" id="CBA15384.1"/>
    </source>
</evidence>
<feature type="domain" description="Rhamnogalacturonan lyase" evidence="13">
    <location>
        <begin position="367"/>
        <end position="531"/>
    </location>
</feature>
<dbReference type="EC" id="4.2.2.23" evidence="4"/>
<sequence length="534" mass="57029">MRTFFPLILCCIAVGGALPAAAQNGTFGLSHSGGRFVVDSGANLVFSVDDSNGDLVSMRYRGTELQSTEAKGSQIASGLGTATVAARTVGDTIVISAQAGDLIHYYMAHKGRNAIYMATYAPTLLPIGELRFVTRLNVNILPNADHEPDSNVGTAIEAQDVFLLPDGRTSSKFYSARRAIEDSIHGVSGTNVAVRMWMGNREYSSGGPFFKDIATQKTVVTHELYNYMFSNHTQTESYRGGLHGVYALLFTDGGAAPAAATDLSFVDATLKLKGFLDSTGRGTVSGQASGVADGQPAVVGLSNDHAQYWASADSTGQFKIAGVCPGHYRITLYQNELEVAHDTLEVAAGSTAQATLQAVPLQGQVQWQIGLPDGTPGAFRNASLLPTMHPSDQRMASWGPLTYRVGTNALEDFPAVQWHGVNAPTRIEFVLGADQVRDYRLRMFVPLTQASARPQVSVNDQWTGPMPPRPDQPNSRGITRGTYRGNNTVYLVDIPATALQAGLNWVDIDVVSGSPDNGFLGPAVVFDSVQLIVP</sequence>
<dbReference type="EMBL" id="FP565176">
    <property type="protein sequence ID" value="CBA15384.1"/>
    <property type="molecule type" value="Genomic_DNA"/>
</dbReference>
<dbReference type="Gene3D" id="2.70.98.10">
    <property type="match status" value="1"/>
</dbReference>
<proteinExistence type="inferred from homology"/>
<dbReference type="GO" id="GO:0045490">
    <property type="term" value="P:pectin catabolic process"/>
    <property type="evidence" value="ECO:0007669"/>
    <property type="project" value="TreeGrafter"/>
</dbReference>
<keyword evidence="7" id="KW-1015">Disulfide bond</keyword>
<feature type="region of interest" description="Disordered" evidence="10">
    <location>
        <begin position="458"/>
        <end position="480"/>
    </location>
</feature>
<name>D2UCZ7_XANAP</name>
<dbReference type="SUPFAM" id="SSF49452">
    <property type="entry name" value="Starch-binding domain-like"/>
    <property type="match status" value="1"/>
</dbReference>
<evidence type="ECO:0000256" key="5">
    <source>
        <dbReference type="ARBA" id="ARBA00022525"/>
    </source>
</evidence>
<dbReference type="GO" id="GO:0005576">
    <property type="term" value="C:extracellular region"/>
    <property type="evidence" value="ECO:0007669"/>
    <property type="project" value="UniProtKB-SubCell"/>
</dbReference>
<dbReference type="CDD" id="cd10317">
    <property type="entry name" value="RGL4_C"/>
    <property type="match status" value="1"/>
</dbReference>
<dbReference type="Pfam" id="PF09284">
    <property type="entry name" value="RhgB_N"/>
    <property type="match status" value="1"/>
</dbReference>
<keyword evidence="5" id="KW-0964">Secreted</keyword>
<comment type="subcellular location">
    <subcellularLocation>
        <location evidence="2">Secreted</location>
    </subcellularLocation>
</comment>
<evidence type="ECO:0000256" key="4">
    <source>
        <dbReference type="ARBA" id="ARBA00012437"/>
    </source>
</evidence>
<dbReference type="PANTHER" id="PTHR36574">
    <property type="entry name" value="RHAMNOGALACTURONATE LYASE-RELATED"/>
    <property type="match status" value="1"/>
</dbReference>
<comment type="catalytic activity">
    <reaction evidence="1">
        <text>Endotype eliminative cleavage of L-alpha-rhamnopyranosyl-(1-&gt;4)-alpha-D-galactopyranosyluronic acid bonds of rhamnogalacturonan I domains in ramified hairy regions of pectin leaving L-rhamnopyranose at the reducing end and 4-deoxy-4,5-unsaturated D-galactopyranosyluronic acid at the non-reducing end.</text>
        <dbReference type="EC" id="4.2.2.23"/>
    </reaction>
</comment>
<feature type="chain" id="PRO_5003037543" description="rhamnogalacturonan endolyase" evidence="11">
    <location>
        <begin position="23"/>
        <end position="534"/>
    </location>
</feature>
<dbReference type="AlphaFoldDB" id="D2UCZ7"/>
<dbReference type="Pfam" id="PF14683">
    <property type="entry name" value="CBM-like"/>
    <property type="match status" value="1"/>
</dbReference>
<dbReference type="InterPro" id="IPR013784">
    <property type="entry name" value="Carb-bd-like_fold"/>
</dbReference>
<dbReference type="eggNOG" id="COG4625">
    <property type="taxonomic scope" value="Bacteria"/>
</dbReference>
<evidence type="ECO:0000256" key="3">
    <source>
        <dbReference type="ARBA" id="ARBA00010418"/>
    </source>
</evidence>
<organism evidence="15 16">
    <name type="scientific">Xanthomonas albilineans (strain GPE PC73 / CFBP 7063)</name>
    <dbReference type="NCBI Taxonomy" id="380358"/>
    <lineage>
        <taxon>Bacteria</taxon>
        <taxon>Pseudomonadati</taxon>
        <taxon>Pseudomonadota</taxon>
        <taxon>Gammaproteobacteria</taxon>
        <taxon>Lysobacterales</taxon>
        <taxon>Lysobacteraceae</taxon>
        <taxon>Xanthomonas</taxon>
    </lineage>
</organism>
<comment type="similarity">
    <text evidence="3">Belongs to the polysaccharide lyase 4 family.</text>
</comment>
<keyword evidence="16" id="KW-1185">Reference proteome</keyword>
<dbReference type="InterPro" id="IPR008979">
    <property type="entry name" value="Galactose-bd-like_sf"/>
</dbReference>
<evidence type="ECO:0000259" key="12">
    <source>
        <dbReference type="Pfam" id="PF09284"/>
    </source>
</evidence>
<keyword evidence="8 15" id="KW-0456">Lyase</keyword>
<dbReference type="Proteomes" id="UP000001890">
    <property type="component" value="Chromosome"/>
</dbReference>
<reference evidence="15 16" key="1">
    <citation type="journal article" date="2009" name="BMC Genomics">
        <title>The complete genome sequence of Xanthomonas albilineans provides new insights into the reductive genome evolution of the xylem-limited Xanthomonadaceae.</title>
        <authorList>
            <person name="Pieretti I."/>
            <person name="Royer M."/>
            <person name="Barbe V."/>
            <person name="Carrere S."/>
            <person name="Koebnik R."/>
            <person name="Cociancich S."/>
            <person name="Couloux A."/>
            <person name="Darrasse A."/>
            <person name="Gouzy J."/>
            <person name="Jacques M.A."/>
            <person name="Lauber E."/>
            <person name="Manceau C."/>
            <person name="Mangenot S."/>
            <person name="Poussier S."/>
            <person name="Segurens B."/>
            <person name="Szurek B."/>
            <person name="Verdier V."/>
            <person name="Arlat M."/>
            <person name="Rott P."/>
        </authorList>
    </citation>
    <scope>NUCLEOTIDE SEQUENCE [LARGE SCALE GENOMIC DNA]</scope>
    <source>
        <strain evidence="16">GPE PC73 / CFBP 7063</strain>
    </source>
</reference>
<dbReference type="CDD" id="cd10320">
    <property type="entry name" value="RGL4_N"/>
    <property type="match status" value="1"/>
</dbReference>
<dbReference type="InterPro" id="IPR016590">
    <property type="entry name" value="Rhamnogalacturonase_B"/>
</dbReference>
<keyword evidence="6 11" id="KW-0732">Signal</keyword>
<evidence type="ECO:0000256" key="8">
    <source>
        <dbReference type="ARBA" id="ARBA00023239"/>
    </source>
</evidence>
<feature type="domain" description="Rhamnogalacturonase B N-terminal" evidence="12">
    <location>
        <begin position="27"/>
        <end position="274"/>
    </location>
</feature>
<evidence type="ECO:0000259" key="14">
    <source>
        <dbReference type="Pfam" id="PF14686"/>
    </source>
</evidence>
<dbReference type="InterPro" id="IPR014718">
    <property type="entry name" value="GH-type_carb-bd"/>
</dbReference>
<evidence type="ECO:0000313" key="16">
    <source>
        <dbReference type="Proteomes" id="UP000001890"/>
    </source>
</evidence>
<dbReference type="CDD" id="cd10316">
    <property type="entry name" value="RGL4_M"/>
    <property type="match status" value="1"/>
</dbReference>
<dbReference type="KEGG" id="xal:XALC_0866"/>
<evidence type="ECO:0000259" key="13">
    <source>
        <dbReference type="Pfam" id="PF14683"/>
    </source>
</evidence>
<keyword evidence="9" id="KW-0961">Cell wall biogenesis/degradation</keyword>
<evidence type="ECO:0000256" key="11">
    <source>
        <dbReference type="SAM" id="SignalP"/>
    </source>
</evidence>
<dbReference type="InterPro" id="IPR029411">
    <property type="entry name" value="RG-lyase_III"/>
</dbReference>
<dbReference type="InterPro" id="IPR015364">
    <property type="entry name" value="RhgB_N"/>
</dbReference>
<evidence type="ECO:0000256" key="7">
    <source>
        <dbReference type="ARBA" id="ARBA00023157"/>
    </source>
</evidence>
<dbReference type="STRING" id="380358.XALC_0866"/>
<evidence type="ECO:0000256" key="10">
    <source>
        <dbReference type="SAM" id="MobiDB-lite"/>
    </source>
</evidence>
<dbReference type="GO" id="GO:0030246">
    <property type="term" value="F:carbohydrate binding"/>
    <property type="evidence" value="ECO:0007669"/>
    <property type="project" value="InterPro"/>
</dbReference>
<dbReference type="Gene3D" id="2.60.120.260">
    <property type="entry name" value="Galactose-binding domain-like"/>
    <property type="match status" value="1"/>
</dbReference>
<feature type="domain" description="Rhamnogalacturonan lyase" evidence="14">
    <location>
        <begin position="280"/>
        <end position="353"/>
    </location>
</feature>
<evidence type="ECO:0000256" key="2">
    <source>
        <dbReference type="ARBA" id="ARBA00004613"/>
    </source>
</evidence>
<protein>
    <recommendedName>
        <fullName evidence="4">rhamnogalacturonan endolyase</fullName>
        <ecNumber evidence="4">4.2.2.23</ecNumber>
    </recommendedName>
</protein>
<dbReference type="SUPFAM" id="SSF49785">
    <property type="entry name" value="Galactose-binding domain-like"/>
    <property type="match status" value="1"/>
</dbReference>
<accession>D2UCZ7</accession>